<protein>
    <submittedName>
        <fullName evidence="1">Uncharacterized protein</fullName>
    </submittedName>
</protein>
<organism evidence="1 2">
    <name type="scientific">Algoriphagus lacus</name>
    <dbReference type="NCBI Taxonomy" id="2056311"/>
    <lineage>
        <taxon>Bacteria</taxon>
        <taxon>Pseudomonadati</taxon>
        <taxon>Bacteroidota</taxon>
        <taxon>Cytophagia</taxon>
        <taxon>Cytophagales</taxon>
        <taxon>Cyclobacteriaceae</taxon>
        <taxon>Algoriphagus</taxon>
    </lineage>
</organism>
<reference evidence="1 2" key="1">
    <citation type="submission" date="2018-09" db="EMBL/GenBank/DDBJ databases">
        <authorList>
            <person name="Wang X."/>
            <person name="Du Z."/>
        </authorList>
    </citation>
    <scope>NUCLEOTIDE SEQUENCE [LARGE SCALE GENOMIC DNA]</scope>
    <source>
        <strain evidence="1 2">N3</strain>
    </source>
</reference>
<dbReference type="EMBL" id="QXML01000008">
    <property type="protein sequence ID" value="RIW13593.1"/>
    <property type="molecule type" value="Genomic_DNA"/>
</dbReference>
<keyword evidence="2" id="KW-1185">Reference proteome</keyword>
<name>A0A418PNJ7_9BACT</name>
<accession>A0A418PNJ7</accession>
<sequence>MFKVKKIHAEKIKTKIFNYIFNYNFLFEQNPVIIYKLFFTCWKNIIKLEFQSATEELGF</sequence>
<dbReference type="Proteomes" id="UP000283522">
    <property type="component" value="Unassembled WGS sequence"/>
</dbReference>
<evidence type="ECO:0000313" key="2">
    <source>
        <dbReference type="Proteomes" id="UP000283522"/>
    </source>
</evidence>
<dbReference type="AlphaFoldDB" id="A0A418PNJ7"/>
<comment type="caution">
    <text evidence="1">The sequence shown here is derived from an EMBL/GenBank/DDBJ whole genome shotgun (WGS) entry which is preliminary data.</text>
</comment>
<proteinExistence type="predicted"/>
<evidence type="ECO:0000313" key="1">
    <source>
        <dbReference type="EMBL" id="RIW13593.1"/>
    </source>
</evidence>
<gene>
    <name evidence="1" type="ORF">D0X99_15210</name>
</gene>